<dbReference type="Proteomes" id="UP000316727">
    <property type="component" value="Unassembled WGS sequence"/>
</dbReference>
<reference evidence="2 3" key="1">
    <citation type="submission" date="2019-06" db="EMBL/GenBank/DDBJ databases">
        <title>A novel bacterium of genus Pontibacter, isolated from marine sediment.</title>
        <authorList>
            <person name="Huang H."/>
            <person name="Mo K."/>
            <person name="Hu Y."/>
        </authorList>
    </citation>
    <scope>NUCLEOTIDE SEQUENCE [LARGE SCALE GENOMIC DNA]</scope>
    <source>
        <strain evidence="2 3">HB172049</strain>
    </source>
</reference>
<dbReference type="InterPro" id="IPR032693">
    <property type="entry name" value="YtkA-like_dom"/>
</dbReference>
<feature type="domain" description="YtkA-like" evidence="1">
    <location>
        <begin position="233"/>
        <end position="309"/>
    </location>
</feature>
<dbReference type="AlphaFoldDB" id="A0A501VVE1"/>
<gene>
    <name evidence="2" type="ORF">FJM65_19525</name>
</gene>
<dbReference type="EMBL" id="VFRQ01000016">
    <property type="protein sequence ID" value="TPE41038.1"/>
    <property type="molecule type" value="Genomic_DNA"/>
</dbReference>
<evidence type="ECO:0000313" key="3">
    <source>
        <dbReference type="Proteomes" id="UP000316727"/>
    </source>
</evidence>
<evidence type="ECO:0000313" key="2">
    <source>
        <dbReference type="EMBL" id="TPE41038.1"/>
    </source>
</evidence>
<proteinExistence type="predicted"/>
<keyword evidence="3" id="KW-1185">Reference proteome</keyword>
<name>A0A501VVE1_9BACT</name>
<sequence length="327" mass="36005">MTSNAGAVDIPSPTRKQPWLYFWKVWWGHALPIFSRQISLARGCSISLLPSVILTDNNTMKNNTWLILWALFATTFLTTSCDTEEDTPEPATAYEKIAEGQTETAHLKVEVYATAALTTGYNPLYIALYDEAGKRVEQADIRLMPLMEMTDKKHAAPAESPSSEKAVAGYFPGAVVFTMPSGDMGTWSLTVQVQANGQTDKVTLPVTVQEPATPRLKSFVLATDGSKYFVAYLQPQEPKVGVNDMEVAVYRMASMMDFPAATDLTLELAPEMPTMGHGSPNNVSPVHTGQGHYKGQVNFTMTGLWYLHLTLRDTSGEAGNLYFEVNF</sequence>
<protein>
    <recommendedName>
        <fullName evidence="1">YtkA-like domain-containing protein</fullName>
    </recommendedName>
</protein>
<comment type="caution">
    <text evidence="2">The sequence shown here is derived from an EMBL/GenBank/DDBJ whole genome shotgun (WGS) entry which is preliminary data.</text>
</comment>
<dbReference type="Pfam" id="PF13115">
    <property type="entry name" value="YtkA"/>
    <property type="match status" value="1"/>
</dbReference>
<evidence type="ECO:0000259" key="1">
    <source>
        <dbReference type="Pfam" id="PF13115"/>
    </source>
</evidence>
<accession>A0A501VVE1</accession>
<organism evidence="2 3">
    <name type="scientific">Pontibacter mangrovi</name>
    <dbReference type="NCBI Taxonomy" id="2589816"/>
    <lineage>
        <taxon>Bacteria</taxon>
        <taxon>Pseudomonadati</taxon>
        <taxon>Bacteroidota</taxon>
        <taxon>Cytophagia</taxon>
        <taxon>Cytophagales</taxon>
        <taxon>Hymenobacteraceae</taxon>
        <taxon>Pontibacter</taxon>
    </lineage>
</organism>
<dbReference type="OrthoDB" id="1065544at2"/>